<keyword evidence="8" id="KW-1185">Reference proteome</keyword>
<dbReference type="PANTHER" id="PTHR32114">
    <property type="entry name" value="ABC TRANSPORTER ABCH.3"/>
    <property type="match status" value="1"/>
</dbReference>
<feature type="coiled-coil region" evidence="4">
    <location>
        <begin position="695"/>
        <end position="863"/>
    </location>
</feature>
<comment type="subunit">
    <text evidence="2">Heterodimer of SbcC and SbcD.</text>
</comment>
<evidence type="ECO:0000256" key="3">
    <source>
        <dbReference type="ARBA" id="ARBA00013368"/>
    </source>
</evidence>
<dbReference type="InterPro" id="IPR038729">
    <property type="entry name" value="Rad50/SbcC_AAA"/>
</dbReference>
<dbReference type="SUPFAM" id="SSF52540">
    <property type="entry name" value="P-loop containing nucleoside triphosphate hydrolases"/>
    <property type="match status" value="2"/>
</dbReference>
<dbReference type="EMBL" id="JAFBFI010000003">
    <property type="protein sequence ID" value="MBM7691766.1"/>
    <property type="molecule type" value="Genomic_DNA"/>
</dbReference>
<keyword evidence="4" id="KW-0175">Coiled coil</keyword>
<keyword evidence="7" id="KW-0269">Exonuclease</keyword>
<keyword evidence="7" id="KW-0540">Nuclease</keyword>
<feature type="region of interest" description="Disordered" evidence="5">
    <location>
        <begin position="359"/>
        <end position="378"/>
    </location>
</feature>
<comment type="caution">
    <text evidence="7">The sequence shown here is derived from an EMBL/GenBank/DDBJ whole genome shotgun (WGS) entry which is preliminary data.</text>
</comment>
<evidence type="ECO:0000256" key="5">
    <source>
        <dbReference type="SAM" id="MobiDB-lite"/>
    </source>
</evidence>
<protein>
    <recommendedName>
        <fullName evidence="3">Nuclease SbcCD subunit C</fullName>
    </recommendedName>
</protein>
<feature type="coiled-coil region" evidence="4">
    <location>
        <begin position="186"/>
        <end position="312"/>
    </location>
</feature>
<dbReference type="Gene3D" id="3.40.50.300">
    <property type="entry name" value="P-loop containing nucleotide triphosphate hydrolases"/>
    <property type="match status" value="2"/>
</dbReference>
<dbReference type="InterPro" id="IPR027417">
    <property type="entry name" value="P-loop_NTPase"/>
</dbReference>
<dbReference type="Pfam" id="PF13558">
    <property type="entry name" value="SbcC_Walker_B"/>
    <property type="match status" value="1"/>
</dbReference>
<gene>
    <name evidence="7" type="ORF">JOC77_001173</name>
</gene>
<dbReference type="PANTHER" id="PTHR32114:SF2">
    <property type="entry name" value="ABC TRANSPORTER ABCH.3"/>
    <property type="match status" value="1"/>
</dbReference>
<name>A0ABS2QHK2_9BACI</name>
<proteinExistence type="inferred from homology"/>
<dbReference type="RefSeq" id="WP_204539888.1">
    <property type="nucleotide sequence ID" value="NZ_JAFBFI010000003.1"/>
</dbReference>
<organism evidence="7 8">
    <name type="scientific">Peribacillus deserti</name>
    <dbReference type="NCBI Taxonomy" id="673318"/>
    <lineage>
        <taxon>Bacteria</taxon>
        <taxon>Bacillati</taxon>
        <taxon>Bacillota</taxon>
        <taxon>Bacilli</taxon>
        <taxon>Bacillales</taxon>
        <taxon>Bacillaceae</taxon>
        <taxon>Peribacillus</taxon>
    </lineage>
</organism>
<accession>A0ABS2QHK2</accession>
<evidence type="ECO:0000256" key="1">
    <source>
        <dbReference type="ARBA" id="ARBA00006930"/>
    </source>
</evidence>
<comment type="similarity">
    <text evidence="1">Belongs to the SMC family. SbcC subfamily.</text>
</comment>
<dbReference type="GO" id="GO:0004527">
    <property type="term" value="F:exonuclease activity"/>
    <property type="evidence" value="ECO:0007669"/>
    <property type="project" value="UniProtKB-KW"/>
</dbReference>
<feature type="domain" description="Rad50/SbcC-type AAA" evidence="6">
    <location>
        <begin position="5"/>
        <end position="220"/>
    </location>
</feature>
<keyword evidence="7" id="KW-0378">Hydrolase</keyword>
<evidence type="ECO:0000256" key="2">
    <source>
        <dbReference type="ARBA" id="ARBA00011322"/>
    </source>
</evidence>
<evidence type="ECO:0000256" key="4">
    <source>
        <dbReference type="SAM" id="Coils"/>
    </source>
</evidence>
<dbReference type="Proteomes" id="UP000823486">
    <property type="component" value="Unassembled WGS sequence"/>
</dbReference>
<reference evidence="7 8" key="1">
    <citation type="submission" date="2021-01" db="EMBL/GenBank/DDBJ databases">
        <title>Genomic Encyclopedia of Type Strains, Phase IV (KMG-IV): sequencing the most valuable type-strain genomes for metagenomic binning, comparative biology and taxonomic classification.</title>
        <authorList>
            <person name="Goeker M."/>
        </authorList>
    </citation>
    <scope>NUCLEOTIDE SEQUENCE [LARGE SCALE GENOMIC DNA]</scope>
    <source>
        <strain evidence="7 8">DSM 105482</strain>
    </source>
</reference>
<evidence type="ECO:0000313" key="8">
    <source>
        <dbReference type="Proteomes" id="UP000823486"/>
    </source>
</evidence>
<dbReference type="Pfam" id="PF13476">
    <property type="entry name" value="AAA_23"/>
    <property type="match status" value="1"/>
</dbReference>
<sequence>MKPLKITMQAFGPYAEKEEIDFSSLGSRTMFVISGKTGSGKTTIFDGLSFAIYGKASGEDRSGQELRSQFAEEDLLTEVSLEFTLRGKAYYIYRSPQQERKKKSGGGNTTVTAKAELYEIDDYGEKQLLGANVREVDEKIKQIIGLDANQFRQILMIPQGEFRKLLTSESKDKEVILQRLFHTEIYKRIEEKLKEEATLLKKHAEANKNERKTLIKDIQAGENEELLAEMNAEDPNELRILSLLEGQIGALDEKSRSLEAEEKKKQLTRDGIQQKIYQAEELLTKLKERDSLHRNKEELEAKKGEIESIKQRILLASKAAHLEKQEEFYLKVGRQVKSTEDEAFNLAKEAENLRQAVKEAEERYQQEQGREEQREQASAEIHRLKGLRESVSVYSGLQKETDQLQQKLRMAKENKQKAENRSAAIETEEEKLYIQKEESDTAALMFSEQERALEKVKRLITDLDRIKQSHTESLSEEKIFVSREKDLQLKAGHLQGARDSLAELENKWRHSHAGILASLLRDGEPCAVCGSTSHPAPASILGDMPSEEELNEKRELLAAAEKEKSLAETRYYQAKSALEGANRLLEDRVLGMKEALPEFELKELSHYQSEFQQQQISYSNELAILNKIKSQQPVITAQLGKIKEEKNIIREKIKTYATEEETAVKDYNEASSKLQSIQNSLPEEIRSLTAFESALKLAAANLQKMQAALEKSQQDLHRAKQQESNVQALKDSAEKRLAGLKAELEQERTRFVTDMQNQGFEKYGDYKSAKKPEHEVKRLEEVIAEYEQNYNRVKELLHDLELKLKGLEKPDLDSLKQAFAAINQELEQHKIESRNVIVQLQKNQQIHRKLEEMLEEQKELDEKYKVVGHLYEIARGQNPFRITFERFVLAAFLDDILQEANLRLTKMTSGRYQLIRKVDPTRKNVQSGLELSVYDQYTGQERHVKTLSGGESFKAALALALGLADVVQQYSGGVSLETMFIDEGFGTLDPESLDNAIEALVDIQNSGRLVGIISHVPELKERIDARLEVTATQNGSFTEFKFMN</sequence>
<evidence type="ECO:0000313" key="7">
    <source>
        <dbReference type="EMBL" id="MBM7691766.1"/>
    </source>
</evidence>
<evidence type="ECO:0000259" key="6">
    <source>
        <dbReference type="Pfam" id="PF13476"/>
    </source>
</evidence>